<sequence length="109" mass="13116">MFLPFFTKKKKKKDVYYEVKCFRLFQSRIFFHPILQGTWCQGLHVWEKPFAHVTSQRMVSFSSVCLSILSHFWSILPVERALPGTRFLFHQQLQLFRDLREHANRQVAV</sequence>
<reference evidence="1" key="1">
    <citation type="submission" date="2023-04" db="EMBL/GenBank/DDBJ databases">
        <authorList>
            <consortium name="ELIXIR-Norway"/>
        </authorList>
    </citation>
    <scope>NUCLEOTIDE SEQUENCE [LARGE SCALE GENOMIC DNA]</scope>
</reference>
<proteinExistence type="predicted"/>
<dbReference type="EMBL" id="OX459961">
    <property type="protein sequence ID" value="CAI9166041.1"/>
    <property type="molecule type" value="Genomic_DNA"/>
</dbReference>
<accession>A0ABN8YZE6</accession>
<evidence type="ECO:0000313" key="1">
    <source>
        <dbReference type="EMBL" id="CAI9166041.1"/>
    </source>
</evidence>
<gene>
    <name evidence="1" type="ORF">MRATA1EN1_LOCUS15003</name>
</gene>
<keyword evidence="2" id="KW-1185">Reference proteome</keyword>
<organism evidence="1 2">
    <name type="scientific">Rangifer tarandus platyrhynchus</name>
    <name type="common">Svalbard reindeer</name>
    <dbReference type="NCBI Taxonomy" id="3082113"/>
    <lineage>
        <taxon>Eukaryota</taxon>
        <taxon>Metazoa</taxon>
        <taxon>Chordata</taxon>
        <taxon>Craniata</taxon>
        <taxon>Vertebrata</taxon>
        <taxon>Euteleostomi</taxon>
        <taxon>Mammalia</taxon>
        <taxon>Eutheria</taxon>
        <taxon>Laurasiatheria</taxon>
        <taxon>Artiodactyla</taxon>
        <taxon>Ruminantia</taxon>
        <taxon>Pecora</taxon>
        <taxon>Cervidae</taxon>
        <taxon>Odocoileinae</taxon>
        <taxon>Rangifer</taxon>
    </lineage>
</organism>
<dbReference type="Proteomes" id="UP001176941">
    <property type="component" value="Chromosome 25"/>
</dbReference>
<evidence type="ECO:0000313" key="2">
    <source>
        <dbReference type="Proteomes" id="UP001176941"/>
    </source>
</evidence>
<protein>
    <submittedName>
        <fullName evidence="1">Uncharacterized protein</fullName>
    </submittedName>
</protein>
<name>A0ABN8YZE6_RANTA</name>